<reference evidence="4 5" key="1">
    <citation type="journal article" date="2015" name="Nature">
        <title>rRNA introns, odd ribosomes, and small enigmatic genomes across a large radiation of phyla.</title>
        <authorList>
            <person name="Brown C.T."/>
            <person name="Hug L.A."/>
            <person name="Thomas B.C."/>
            <person name="Sharon I."/>
            <person name="Castelle C.J."/>
            <person name="Singh A."/>
            <person name="Wilkins M.J."/>
            <person name="Williams K.H."/>
            <person name="Banfield J.F."/>
        </authorList>
    </citation>
    <scope>NUCLEOTIDE SEQUENCE [LARGE SCALE GENOMIC DNA]</scope>
</reference>
<dbReference type="AlphaFoldDB" id="A0A0G1X8T9"/>
<dbReference type="GO" id="GO:0005507">
    <property type="term" value="F:copper ion binding"/>
    <property type="evidence" value="ECO:0007669"/>
    <property type="project" value="InterPro"/>
</dbReference>
<name>A0A0G1X8T9_9BACT</name>
<protein>
    <submittedName>
        <fullName evidence="4">Plastocyanin</fullName>
    </submittedName>
</protein>
<gene>
    <name evidence="4" type="ORF">UY23_C0007G0009</name>
</gene>
<dbReference type="Proteomes" id="UP000034956">
    <property type="component" value="Unassembled WGS sequence"/>
</dbReference>
<evidence type="ECO:0000313" key="5">
    <source>
        <dbReference type="Proteomes" id="UP000034956"/>
    </source>
</evidence>
<evidence type="ECO:0000256" key="2">
    <source>
        <dbReference type="ARBA" id="ARBA00023008"/>
    </source>
</evidence>
<sequence>GIRTKTIQGGQSETVEFTPSEEGTFAFYCSVSNHRLLGMEGSLEVK</sequence>
<organism evidence="4 5">
    <name type="scientific">Candidatus Jorgensenbacteria bacterium GW2011_GWA1_48_11</name>
    <dbReference type="NCBI Taxonomy" id="1618660"/>
    <lineage>
        <taxon>Bacteria</taxon>
        <taxon>Candidatus Joergenseniibacteriota</taxon>
    </lineage>
</organism>
<dbReference type="SUPFAM" id="SSF49503">
    <property type="entry name" value="Cupredoxins"/>
    <property type="match status" value="1"/>
</dbReference>
<evidence type="ECO:0000313" key="4">
    <source>
        <dbReference type="EMBL" id="KKU90785.1"/>
    </source>
</evidence>
<feature type="domain" description="Blue (type 1) copper" evidence="3">
    <location>
        <begin position="4"/>
        <end position="46"/>
    </location>
</feature>
<dbReference type="GO" id="GO:0009055">
    <property type="term" value="F:electron transfer activity"/>
    <property type="evidence" value="ECO:0007669"/>
    <property type="project" value="InterPro"/>
</dbReference>
<accession>A0A0G1X8T9</accession>
<evidence type="ECO:0000256" key="1">
    <source>
        <dbReference type="ARBA" id="ARBA00022723"/>
    </source>
</evidence>
<dbReference type="Pfam" id="PF00127">
    <property type="entry name" value="Copper-bind"/>
    <property type="match status" value="1"/>
</dbReference>
<feature type="non-terminal residue" evidence="4">
    <location>
        <position position="1"/>
    </location>
</feature>
<dbReference type="InterPro" id="IPR000923">
    <property type="entry name" value="BlueCu_1"/>
</dbReference>
<dbReference type="InterPro" id="IPR008972">
    <property type="entry name" value="Cupredoxin"/>
</dbReference>
<dbReference type="Gene3D" id="2.60.40.420">
    <property type="entry name" value="Cupredoxins - blue copper proteins"/>
    <property type="match status" value="1"/>
</dbReference>
<proteinExistence type="predicted"/>
<comment type="caution">
    <text evidence="4">The sequence shown here is derived from an EMBL/GenBank/DDBJ whole genome shotgun (WGS) entry which is preliminary data.</text>
</comment>
<keyword evidence="2" id="KW-0186">Copper</keyword>
<keyword evidence="1" id="KW-0479">Metal-binding</keyword>
<evidence type="ECO:0000259" key="3">
    <source>
        <dbReference type="Pfam" id="PF00127"/>
    </source>
</evidence>
<dbReference type="EMBL" id="LCPF01000007">
    <property type="protein sequence ID" value="KKU90785.1"/>
    <property type="molecule type" value="Genomic_DNA"/>
</dbReference>